<dbReference type="Proteomes" id="UP001164743">
    <property type="component" value="Chromosome 18A"/>
</dbReference>
<sequence>MSTPDVSHLSTQPAPAPLHVHRIGLSSTPPPTASSTPPAPIPPATLTAQAGLLTTTTTNHQPSLWEDPPQETGSGGSAPGIPPLNAKETVEPPTPGSRSETDGTPLSPLTRTAADTSGSTASNLTPDVGPQQITHDLVNPNHPCRFTLAPRLLPAVH</sequence>
<dbReference type="EMBL" id="CP110435">
    <property type="protein sequence ID" value="WAQ91815.1"/>
    <property type="molecule type" value="Genomic_DNA"/>
</dbReference>
<keyword evidence="4" id="KW-1185">Reference proteome</keyword>
<dbReference type="Proteomes" id="UP001164743">
    <property type="component" value="Chromosome 15A"/>
</dbReference>
<accession>A0ABY7D4K0</accession>
<feature type="compositionally biased region" description="Pro residues" evidence="1">
    <location>
        <begin position="28"/>
        <end position="43"/>
    </location>
</feature>
<evidence type="ECO:0000256" key="1">
    <source>
        <dbReference type="SAM" id="MobiDB-lite"/>
    </source>
</evidence>
<dbReference type="EMBL" id="CP110438">
    <property type="protein sequence ID" value="WAQ93382.1"/>
    <property type="molecule type" value="Genomic_DNA"/>
</dbReference>
<gene>
    <name evidence="2" type="ORF">PtA15_15A207</name>
    <name evidence="3" type="ORF">PtA15_18A443</name>
</gene>
<evidence type="ECO:0000313" key="4">
    <source>
        <dbReference type="Proteomes" id="UP001164743"/>
    </source>
</evidence>
<evidence type="ECO:0000313" key="2">
    <source>
        <dbReference type="EMBL" id="WAQ91815.1"/>
    </source>
</evidence>
<evidence type="ECO:0000313" key="3">
    <source>
        <dbReference type="EMBL" id="WAQ93382.1"/>
    </source>
</evidence>
<dbReference type="GeneID" id="77804285"/>
<feature type="region of interest" description="Disordered" evidence="1">
    <location>
        <begin position="1"/>
        <end position="141"/>
    </location>
</feature>
<proteinExistence type="predicted"/>
<feature type="compositionally biased region" description="Polar residues" evidence="1">
    <location>
        <begin position="96"/>
        <end position="125"/>
    </location>
</feature>
<feature type="compositionally biased region" description="Low complexity" evidence="1">
    <location>
        <begin position="44"/>
        <end position="58"/>
    </location>
</feature>
<protein>
    <submittedName>
        <fullName evidence="2">Uncharacterized protein</fullName>
    </submittedName>
</protein>
<organism evidence="2 4">
    <name type="scientific">Puccinia triticina</name>
    <dbReference type="NCBI Taxonomy" id="208348"/>
    <lineage>
        <taxon>Eukaryota</taxon>
        <taxon>Fungi</taxon>
        <taxon>Dikarya</taxon>
        <taxon>Basidiomycota</taxon>
        <taxon>Pucciniomycotina</taxon>
        <taxon>Pucciniomycetes</taxon>
        <taxon>Pucciniales</taxon>
        <taxon>Pucciniaceae</taxon>
        <taxon>Puccinia</taxon>
    </lineage>
</organism>
<name>A0ABY7D4K0_9BASI</name>
<feature type="compositionally biased region" description="Polar residues" evidence="1">
    <location>
        <begin position="1"/>
        <end position="13"/>
    </location>
</feature>
<dbReference type="RefSeq" id="XP_053027370.1">
    <property type="nucleotide sequence ID" value="XM_053163390.1"/>
</dbReference>
<reference evidence="2" key="1">
    <citation type="submission" date="2022-10" db="EMBL/GenBank/DDBJ databases">
        <title>Puccinia triticina Genome sequencing and assembly.</title>
        <authorList>
            <person name="Li C."/>
        </authorList>
    </citation>
    <scope>NUCLEOTIDE SEQUENCE</scope>
    <source>
        <strain evidence="2">Pt15</strain>
    </source>
</reference>